<reference evidence="2" key="1">
    <citation type="journal article" date="2020" name="mSystems">
        <title>Genome- and Community-Level Interaction Insights into Carbon Utilization and Element Cycling Functions of Hydrothermarchaeota in Hydrothermal Sediment.</title>
        <authorList>
            <person name="Zhou Z."/>
            <person name="Liu Y."/>
            <person name="Xu W."/>
            <person name="Pan J."/>
            <person name="Luo Z.H."/>
            <person name="Li M."/>
        </authorList>
    </citation>
    <scope>NUCLEOTIDE SEQUENCE [LARGE SCALE GENOMIC DNA]</scope>
    <source>
        <strain evidence="2">SpSt-613</strain>
    </source>
</reference>
<keyword evidence="1" id="KW-0472">Membrane</keyword>
<comment type="caution">
    <text evidence="2">The sequence shown here is derived from an EMBL/GenBank/DDBJ whole genome shotgun (WGS) entry which is preliminary data.</text>
</comment>
<dbReference type="InterPro" id="IPR012861">
    <property type="entry name" value="DUF1634"/>
</dbReference>
<evidence type="ECO:0000256" key="1">
    <source>
        <dbReference type="SAM" id="Phobius"/>
    </source>
</evidence>
<keyword evidence="1" id="KW-1133">Transmembrane helix</keyword>
<protein>
    <submittedName>
        <fullName evidence="2">DUF1634 domain-containing protein</fullName>
    </submittedName>
</protein>
<gene>
    <name evidence="2" type="ORF">ENT82_05815</name>
</gene>
<keyword evidence="1" id="KW-0812">Transmembrane</keyword>
<dbReference type="EMBL" id="DTAD01000063">
    <property type="protein sequence ID" value="HGN90625.1"/>
    <property type="molecule type" value="Genomic_DNA"/>
</dbReference>
<dbReference type="AlphaFoldDB" id="A0A7C4E0L5"/>
<feature type="transmembrane region" description="Helical" evidence="1">
    <location>
        <begin position="66"/>
        <end position="93"/>
    </location>
</feature>
<organism evidence="2">
    <name type="scientific">Caldiarchaeum subterraneum</name>
    <dbReference type="NCBI Taxonomy" id="311458"/>
    <lineage>
        <taxon>Archaea</taxon>
        <taxon>Nitrososphaerota</taxon>
        <taxon>Candidatus Caldarchaeales</taxon>
        <taxon>Candidatus Caldarchaeaceae</taxon>
        <taxon>Candidatus Caldarchaeum</taxon>
    </lineage>
</organism>
<feature type="transmembrane region" description="Helical" evidence="1">
    <location>
        <begin position="12"/>
        <end position="35"/>
    </location>
</feature>
<dbReference type="Pfam" id="PF07843">
    <property type="entry name" value="DUF1634"/>
    <property type="match status" value="1"/>
</dbReference>
<sequence length="118" mass="12939">MSRYEKLDMIISWILVTGVAASLAVTTWALASYYLSNGSALALSDEYRVSSKSFFDYLLHLPKSGVAGVMAIGVAALMLTPYIRALASLIYFIAKRDIKYILITAFVFTILTVSLLTS</sequence>
<evidence type="ECO:0000313" key="2">
    <source>
        <dbReference type="EMBL" id="HGN90625.1"/>
    </source>
</evidence>
<feature type="transmembrane region" description="Helical" evidence="1">
    <location>
        <begin position="100"/>
        <end position="117"/>
    </location>
</feature>
<proteinExistence type="predicted"/>
<name>A0A7C4E0L5_CALS0</name>
<accession>A0A7C4E0L5</accession>